<reference evidence="7 8" key="1">
    <citation type="submission" date="2018-06" db="EMBL/GenBank/DDBJ databases">
        <title>Complete Genomes of Monosporascus.</title>
        <authorList>
            <person name="Robinson A.J."/>
            <person name="Natvig D.O."/>
        </authorList>
    </citation>
    <scope>NUCLEOTIDE SEQUENCE [LARGE SCALE GENOMIC DNA]</scope>
    <source>
        <strain evidence="7 8">CBS 609.92</strain>
    </source>
</reference>
<dbReference type="SUPFAM" id="SSF51161">
    <property type="entry name" value="Trimeric LpxA-like enzymes"/>
    <property type="match status" value="1"/>
</dbReference>
<evidence type="ECO:0000256" key="5">
    <source>
        <dbReference type="ARBA" id="ARBA00023212"/>
    </source>
</evidence>
<proteinExistence type="inferred from homology"/>
<protein>
    <recommendedName>
        <fullName evidence="3">Dynactin subunit 6</fullName>
    </recommendedName>
</protein>
<dbReference type="PANTHER" id="PTHR13072">
    <property type="entry name" value="DYNACTIN 6"/>
    <property type="match status" value="1"/>
</dbReference>
<dbReference type="InterPro" id="IPR027777">
    <property type="entry name" value="DCTN6"/>
</dbReference>
<dbReference type="PANTHER" id="PTHR13072:SF0">
    <property type="entry name" value="DYNACTIN SUBUNIT 6"/>
    <property type="match status" value="1"/>
</dbReference>
<dbReference type="Gene3D" id="2.160.10.10">
    <property type="entry name" value="Hexapeptide repeat proteins"/>
    <property type="match status" value="1"/>
</dbReference>
<organism evidence="7 8">
    <name type="scientific">Monosporascus cannonballus</name>
    <dbReference type="NCBI Taxonomy" id="155416"/>
    <lineage>
        <taxon>Eukaryota</taxon>
        <taxon>Fungi</taxon>
        <taxon>Dikarya</taxon>
        <taxon>Ascomycota</taxon>
        <taxon>Pezizomycotina</taxon>
        <taxon>Sordariomycetes</taxon>
        <taxon>Xylariomycetidae</taxon>
        <taxon>Xylariales</taxon>
        <taxon>Xylariales incertae sedis</taxon>
        <taxon>Monosporascus</taxon>
    </lineage>
</organism>
<keyword evidence="4" id="KW-0963">Cytoplasm</keyword>
<evidence type="ECO:0000256" key="2">
    <source>
        <dbReference type="ARBA" id="ARBA00007719"/>
    </source>
</evidence>
<dbReference type="InterPro" id="IPR011004">
    <property type="entry name" value="Trimer_LpxA-like_sf"/>
</dbReference>
<comment type="similarity">
    <text evidence="2">Belongs to the dynactin subunits 5/6 family. Dynactin subunit 6 subfamily.</text>
</comment>
<gene>
    <name evidence="7" type="ORF">DL762_005044</name>
</gene>
<name>A0ABY0H629_9PEZI</name>
<dbReference type="Proteomes" id="UP000294003">
    <property type="component" value="Unassembled WGS sequence"/>
</dbReference>
<sequence>MSSKRQSVLPRVPAGPKAPANFSSSIIIADSALLTGHHTINVSAESVINPRAKLDSSNGRVTIGRRCIIHERTHIGAAPTNPSPADSRDGVMIHDYATVEVGATVEAGGTVIGEGTLRHTAGGGSTGLYGGLFEWDEAARQAWCGGFEE</sequence>
<keyword evidence="5" id="KW-0206">Cytoskeleton</keyword>
<comment type="caution">
    <text evidence="7">The sequence shown here is derived from an EMBL/GenBank/DDBJ whole genome shotgun (WGS) entry which is preliminary data.</text>
</comment>
<evidence type="ECO:0000256" key="1">
    <source>
        <dbReference type="ARBA" id="ARBA00004245"/>
    </source>
</evidence>
<dbReference type="EMBL" id="QJNS01000128">
    <property type="protein sequence ID" value="RYO85811.1"/>
    <property type="molecule type" value="Genomic_DNA"/>
</dbReference>
<comment type="subcellular location">
    <subcellularLocation>
        <location evidence="1">Cytoplasm</location>
        <location evidence="1">Cytoskeleton</location>
    </subcellularLocation>
</comment>
<accession>A0ABY0H629</accession>
<keyword evidence="8" id="KW-1185">Reference proteome</keyword>
<evidence type="ECO:0000256" key="4">
    <source>
        <dbReference type="ARBA" id="ARBA00022490"/>
    </source>
</evidence>
<evidence type="ECO:0000256" key="6">
    <source>
        <dbReference type="ARBA" id="ARBA00034687"/>
    </source>
</evidence>
<evidence type="ECO:0000313" key="8">
    <source>
        <dbReference type="Proteomes" id="UP000294003"/>
    </source>
</evidence>
<evidence type="ECO:0000256" key="3">
    <source>
        <dbReference type="ARBA" id="ARBA00016573"/>
    </source>
</evidence>
<comment type="function">
    <text evidence="6">Part of the dynactin complex that activates the molecular motor dynein for ultra-processive transport along microtubules.</text>
</comment>
<evidence type="ECO:0000313" key="7">
    <source>
        <dbReference type="EMBL" id="RYO85811.1"/>
    </source>
</evidence>